<protein>
    <submittedName>
        <fullName evidence="1">Uncharacterized protein</fullName>
    </submittedName>
</protein>
<reference evidence="1 2" key="1">
    <citation type="submission" date="2020-01" db="EMBL/GenBank/DDBJ databases">
        <title>Paenibacillus soybeanensis sp. nov. isolated from the nodules of soybean (Glycine max(L.) Merr).</title>
        <authorList>
            <person name="Wang H."/>
        </authorList>
    </citation>
    <scope>NUCLEOTIDE SEQUENCE [LARGE SCALE GENOMIC DNA]</scope>
    <source>
        <strain evidence="1 2">T1</strain>
    </source>
</reference>
<evidence type="ECO:0000313" key="1">
    <source>
        <dbReference type="EMBL" id="NBD24626.1"/>
    </source>
</evidence>
<dbReference type="Proteomes" id="UP000665561">
    <property type="component" value="Unassembled WGS sequence"/>
</dbReference>
<gene>
    <name evidence="1" type="ORF">GT019_12150</name>
</gene>
<organism evidence="1 2">
    <name type="scientific">Paenibacillus glycinis</name>
    <dbReference type="NCBI Taxonomy" id="2697035"/>
    <lineage>
        <taxon>Bacteria</taxon>
        <taxon>Bacillati</taxon>
        <taxon>Bacillota</taxon>
        <taxon>Bacilli</taxon>
        <taxon>Bacillales</taxon>
        <taxon>Paenibacillaceae</taxon>
        <taxon>Paenibacillus</taxon>
    </lineage>
</organism>
<name>A0ABW9XQD7_9BACL</name>
<proteinExistence type="predicted"/>
<accession>A0ABW9XQD7</accession>
<sequence>MNNFSIKSSAPYALNYMIYLQNAGIGTRENERKFPSLDSSRWGLIEGQSFRDAYQDVWAETTRRIALHFFTVSNGLLEAEQELMLRLFKADRQGAEGFAESNRSFHAWFTSFAGLITIERAADSILYDEMKIYEKLSARIKLQEKQELLISLIYDECTLGTDDDCSWHSVISLRDIHLHKNELVSKIAEKWNAGGS</sequence>
<keyword evidence="2" id="KW-1185">Reference proteome</keyword>
<comment type="caution">
    <text evidence="1">The sequence shown here is derived from an EMBL/GenBank/DDBJ whole genome shotgun (WGS) entry which is preliminary data.</text>
</comment>
<evidence type="ECO:0000313" key="2">
    <source>
        <dbReference type="Proteomes" id="UP000665561"/>
    </source>
</evidence>
<dbReference type="EMBL" id="JAAAMV010000007">
    <property type="protein sequence ID" value="NBD24626.1"/>
    <property type="molecule type" value="Genomic_DNA"/>
</dbReference>
<dbReference type="RefSeq" id="WP_161743417.1">
    <property type="nucleotide sequence ID" value="NZ_JAAAMV010000007.1"/>
</dbReference>